<dbReference type="PROSITE" id="PS50088">
    <property type="entry name" value="ANK_REPEAT"/>
    <property type="match status" value="11"/>
</dbReference>
<keyword evidence="2 3" id="KW-0040">ANK repeat</keyword>
<feature type="repeat" description="ANK" evidence="3">
    <location>
        <begin position="996"/>
        <end position="1028"/>
    </location>
</feature>
<evidence type="ECO:0000256" key="2">
    <source>
        <dbReference type="ARBA" id="ARBA00023043"/>
    </source>
</evidence>
<feature type="repeat" description="ANK" evidence="3">
    <location>
        <begin position="822"/>
        <end position="854"/>
    </location>
</feature>
<protein>
    <submittedName>
        <fullName evidence="5">Putative ankyrin repeat protein</fullName>
    </submittedName>
</protein>
<dbReference type="Pfam" id="PF00023">
    <property type="entry name" value="Ank"/>
    <property type="match status" value="2"/>
</dbReference>
<feature type="repeat" description="ANK" evidence="3">
    <location>
        <begin position="963"/>
        <end position="995"/>
    </location>
</feature>
<dbReference type="AlphaFoldDB" id="A0A4V6DGN6"/>
<dbReference type="EMBL" id="PJEX01000187">
    <property type="protein sequence ID" value="TKW53416.1"/>
    <property type="molecule type" value="Genomic_DNA"/>
</dbReference>
<evidence type="ECO:0000313" key="5">
    <source>
        <dbReference type="EMBL" id="TKW53416.1"/>
    </source>
</evidence>
<proteinExistence type="predicted"/>
<feature type="repeat" description="ANK" evidence="3">
    <location>
        <begin position="922"/>
        <end position="962"/>
    </location>
</feature>
<dbReference type="SUPFAM" id="SSF52540">
    <property type="entry name" value="P-loop containing nucleoside triphosphate hydrolases"/>
    <property type="match status" value="1"/>
</dbReference>
<feature type="repeat" description="ANK" evidence="3">
    <location>
        <begin position="653"/>
        <end position="685"/>
    </location>
</feature>
<feature type="repeat" description="ANK" evidence="3">
    <location>
        <begin position="789"/>
        <end position="821"/>
    </location>
</feature>
<gene>
    <name evidence="5" type="ORF">CTA1_11316</name>
</gene>
<dbReference type="PROSITE" id="PS50297">
    <property type="entry name" value="ANK_REP_REGION"/>
    <property type="match status" value="6"/>
</dbReference>
<feature type="repeat" description="ANK" evidence="3">
    <location>
        <begin position="889"/>
        <end position="921"/>
    </location>
</feature>
<dbReference type="InterPro" id="IPR002110">
    <property type="entry name" value="Ankyrin_rpt"/>
</dbReference>
<evidence type="ECO:0000256" key="3">
    <source>
        <dbReference type="PROSITE-ProRule" id="PRU00023"/>
    </source>
</evidence>
<evidence type="ECO:0000259" key="4">
    <source>
        <dbReference type="Pfam" id="PF24883"/>
    </source>
</evidence>
<dbReference type="STRING" id="1306861.A0A4V6DGN6"/>
<dbReference type="SMART" id="SM00248">
    <property type="entry name" value="ANK"/>
    <property type="match status" value="15"/>
</dbReference>
<keyword evidence="1" id="KW-0677">Repeat</keyword>
<dbReference type="PANTHER" id="PTHR24198:SF165">
    <property type="entry name" value="ANKYRIN REPEAT-CONTAINING PROTEIN-RELATED"/>
    <property type="match status" value="1"/>
</dbReference>
<dbReference type="Gene3D" id="3.40.50.300">
    <property type="entry name" value="P-loop containing nucleotide triphosphate hydrolases"/>
    <property type="match status" value="1"/>
</dbReference>
<dbReference type="PANTHER" id="PTHR24198">
    <property type="entry name" value="ANKYRIN REPEAT AND PROTEIN KINASE DOMAIN-CONTAINING PROTEIN"/>
    <property type="match status" value="1"/>
</dbReference>
<name>A0A4V6DGN6_9PEZI</name>
<dbReference type="InterPro" id="IPR036770">
    <property type="entry name" value="Ankyrin_rpt-contain_sf"/>
</dbReference>
<accession>A0A4V6DGN6</accession>
<feature type="repeat" description="ANK" evidence="3">
    <location>
        <begin position="1062"/>
        <end position="1096"/>
    </location>
</feature>
<dbReference type="InterPro" id="IPR027417">
    <property type="entry name" value="P-loop_NTPase"/>
</dbReference>
<dbReference type="Pfam" id="PF24883">
    <property type="entry name" value="NPHP3_N"/>
    <property type="match status" value="1"/>
</dbReference>
<dbReference type="InterPro" id="IPR056884">
    <property type="entry name" value="NPHP3-like_N"/>
</dbReference>
<evidence type="ECO:0000256" key="1">
    <source>
        <dbReference type="ARBA" id="ARBA00022737"/>
    </source>
</evidence>
<sequence length="1161" mass="129837">MRPNSEALRIAADNKGSGTQYIKDGDGDQFANDHKGIQINKSLLFFSVLSMPPQSAPSGFKLQRQDSWTKEPTREAIIEWLKLRPDPPLNAHKRHSFLCQQRGPGTGSWILADEKLQNWRNTAGPPQCLWMRGTMGCGKTILVSRIVDELAQDPSDIGYAYLYFQEEDECQASFSCIWTTLFMQLLDNSDSTIIAAGVKKMFNRPPRGSTPFNPPDYFELFKDQAATFKSVYLIFDGIDSFCKVHDTETWTEMFDTLKRLPDNVKVLFTSRSEWYEPKLSEAEKIEIEPRRDDVRAYVEHRIESDKPLQDLLSIDRSRPTVVDQVIHMTLDSGMFLLAKLHMNELTSSKQINLDGIHSALKKLPKTAESVFEAAVQHIIRKDGIDDRQTRLAGHVLSWILHAKAEMTVDQIREGFAVRESKDHRYQSHMPTKNALLSVCAGLVIIDADKKTLRLVHNSIKTHLQEHRLIQPNTDLIMAKTCIRYMLLVESNGKKVSSLLQYAVQHWSAHIASARQSMDRDDDELVMKLLRNSYQLTRAFNTLPEPLDCSSDNMTGFHASAYYNLRDWLQPLVDAGENVNAQSADGQTALHWAVRHGRWEMIRLLVRNFADPNIIDNTGNSSLHQALLNPIAESSAIVQALVDGGGKPDMKGARGLTPLSAAIRSGPTSIAEILIKSQPDIDAETAEDWNLLREVLYHGRDIIDMLQQDAAMANPSDTDRLAELRETAESHGRQLMDLFLDKGVDLNRPTSVQRWTPLIFAVTNADISKMRRFLGRQHNPADANLRGFKEGYSPLRWAFRYPNTEAVELLIEYGADVNEIYDDGWSPLVEAIREKKNDMVRLLIDKGANLNTSNSGSTPLIEAAKVGNSDAVWLLLQSQMEVFLDERDDSGMSALLYALQSGNKGIVWLLVSRGASLNDQTKNTSSAINLALGHGKSNDNRKADLSLAWLLLQNGADINAADSRGMTPLHHVSSSGSLEALQFLIEHKVHVDVPDDKGHTPLALAVLKERDQAVQFLVQYRASLLVRNQDGLTPLHHAAVQGFNAGLKILLLRSEALDDKDNGSYTALHHAVNSKSSNEETIHLLVAAGAGLEIEESHKQTPLMLAAQLGREPIVRQLLIEGADVFKKNEYGYSAISYTRGYGKSHDGVRSMLERAPLGMQI</sequence>
<feature type="repeat" description="ANK" evidence="3">
    <location>
        <begin position="1029"/>
        <end position="1061"/>
    </location>
</feature>
<evidence type="ECO:0000313" key="6">
    <source>
        <dbReference type="Proteomes" id="UP000310108"/>
    </source>
</evidence>
<feature type="repeat" description="ANK" evidence="3">
    <location>
        <begin position="584"/>
        <end position="616"/>
    </location>
</feature>
<dbReference type="SUPFAM" id="SSF48403">
    <property type="entry name" value="Ankyrin repeat"/>
    <property type="match status" value="2"/>
</dbReference>
<organism evidence="5 6">
    <name type="scientific">Colletotrichum tanaceti</name>
    <dbReference type="NCBI Taxonomy" id="1306861"/>
    <lineage>
        <taxon>Eukaryota</taxon>
        <taxon>Fungi</taxon>
        <taxon>Dikarya</taxon>
        <taxon>Ascomycota</taxon>
        <taxon>Pezizomycotina</taxon>
        <taxon>Sordariomycetes</taxon>
        <taxon>Hypocreomycetidae</taxon>
        <taxon>Glomerellales</taxon>
        <taxon>Glomerellaceae</taxon>
        <taxon>Colletotrichum</taxon>
        <taxon>Colletotrichum destructivum species complex</taxon>
    </lineage>
</organism>
<dbReference type="Proteomes" id="UP000310108">
    <property type="component" value="Unassembled WGS sequence"/>
</dbReference>
<dbReference type="OrthoDB" id="4823281at2759"/>
<keyword evidence="6" id="KW-1185">Reference proteome</keyword>
<reference evidence="5 6" key="1">
    <citation type="journal article" date="2019" name="PLoS ONE">
        <title>Comparative genome analysis indicates high evolutionary potential of pathogenicity genes in Colletotrichum tanaceti.</title>
        <authorList>
            <person name="Lelwala R.V."/>
            <person name="Korhonen P.K."/>
            <person name="Young N.D."/>
            <person name="Scott J.B."/>
            <person name="Ades P.A."/>
            <person name="Gasser R.B."/>
            <person name="Taylor P.W.J."/>
        </authorList>
    </citation>
    <scope>NUCLEOTIDE SEQUENCE [LARGE SCALE GENOMIC DNA]</scope>
    <source>
        <strain evidence="5">BRIP57314</strain>
    </source>
</reference>
<dbReference type="PRINTS" id="PR01415">
    <property type="entry name" value="ANKYRIN"/>
</dbReference>
<feature type="domain" description="Nephrocystin 3-like N-terminal" evidence="4">
    <location>
        <begin position="105"/>
        <end position="271"/>
    </location>
</feature>
<comment type="caution">
    <text evidence="5">The sequence shown here is derived from an EMBL/GenBank/DDBJ whole genome shotgun (WGS) entry which is preliminary data.</text>
</comment>
<feature type="repeat" description="ANK" evidence="3">
    <location>
        <begin position="1097"/>
        <end position="1129"/>
    </location>
</feature>
<dbReference type="Gene3D" id="1.25.40.20">
    <property type="entry name" value="Ankyrin repeat-containing domain"/>
    <property type="match status" value="3"/>
</dbReference>
<dbReference type="Pfam" id="PF12796">
    <property type="entry name" value="Ank_2"/>
    <property type="match status" value="5"/>
</dbReference>